<protein>
    <submittedName>
        <fullName evidence="1">Uncharacterized protein</fullName>
    </submittedName>
</protein>
<dbReference type="SUPFAM" id="SSF53335">
    <property type="entry name" value="S-adenosyl-L-methionine-dependent methyltransferases"/>
    <property type="match status" value="1"/>
</dbReference>
<evidence type="ECO:0000313" key="1">
    <source>
        <dbReference type="EMBL" id="RHY30224.1"/>
    </source>
</evidence>
<gene>
    <name evidence="1" type="ORF">DYB32_004506</name>
</gene>
<sequence length="352" mass="39121">MVLIRTVQINRSGGKSGGAMSSSRAFKVAFKCSACGKCCTGKGGKVRVNTREVEAIADHLSIPTKELRRHYLRRHRDDDFDSLKQTPDDRQCIFLDGKQCSIYPGTLFMNDARCYDWTLASKECEGILLDPSSDDDIIPDDRILKETVIHEVEYVDVVLSVLYTWTVQVHRSGENFTYNEINELVAEREYFDAADALQVHQQFGESFVSESLMAGALMDLIVVDVEDGTSHAVSDDRGNGLLRAPPASMTSFSFLQDIRQLLTPRGVFAVNAIDGDKPIGERAPRGSSVHCLSRRMAAVFDQVWMLELTANVIVFGVKGDSTSSAGPSGWSDENDALQEILDEFRPNLRRVQ</sequence>
<reference evidence="1 2" key="1">
    <citation type="submission" date="2018-08" db="EMBL/GenBank/DDBJ databases">
        <title>Aphanomyces genome sequencing and annotation.</title>
        <authorList>
            <person name="Minardi D."/>
            <person name="Oidtmann B."/>
            <person name="Van Der Giezen M."/>
            <person name="Studholme D.J."/>
        </authorList>
    </citation>
    <scope>NUCLEOTIDE SEQUENCE [LARGE SCALE GENOMIC DNA]</scope>
    <source>
        <strain evidence="1 2">NJM0002</strain>
    </source>
</reference>
<accession>A0A418AXC2</accession>
<dbReference type="InterPro" id="IPR029063">
    <property type="entry name" value="SAM-dependent_MTases_sf"/>
</dbReference>
<dbReference type="Gene3D" id="3.40.50.150">
    <property type="entry name" value="Vaccinia Virus protein VP39"/>
    <property type="match status" value="1"/>
</dbReference>
<dbReference type="Proteomes" id="UP000285060">
    <property type="component" value="Unassembled WGS sequence"/>
</dbReference>
<proteinExistence type="predicted"/>
<dbReference type="EMBL" id="QUSY01000342">
    <property type="protein sequence ID" value="RHY30224.1"/>
    <property type="molecule type" value="Genomic_DNA"/>
</dbReference>
<dbReference type="InterPro" id="IPR005358">
    <property type="entry name" value="Puta_zinc/iron-chelating_dom"/>
</dbReference>
<dbReference type="AlphaFoldDB" id="A0A418AXC2"/>
<dbReference type="PANTHER" id="PTHR35866">
    <property type="entry name" value="PUTATIVE-RELATED"/>
    <property type="match status" value="1"/>
</dbReference>
<name>A0A418AXC2_9STRA</name>
<dbReference type="PANTHER" id="PTHR35866:SF1">
    <property type="entry name" value="YKGJ FAMILY CYSTEINE CLUSTER PROTEIN"/>
    <property type="match status" value="1"/>
</dbReference>
<comment type="caution">
    <text evidence="1">The sequence shown here is derived from an EMBL/GenBank/DDBJ whole genome shotgun (WGS) entry which is preliminary data.</text>
</comment>
<organism evidence="1 2">
    <name type="scientific">Aphanomyces invadans</name>
    <dbReference type="NCBI Taxonomy" id="157072"/>
    <lineage>
        <taxon>Eukaryota</taxon>
        <taxon>Sar</taxon>
        <taxon>Stramenopiles</taxon>
        <taxon>Oomycota</taxon>
        <taxon>Saprolegniomycetes</taxon>
        <taxon>Saprolegniales</taxon>
        <taxon>Verrucalvaceae</taxon>
        <taxon>Aphanomyces</taxon>
    </lineage>
</organism>
<dbReference type="Pfam" id="PF03692">
    <property type="entry name" value="CxxCxxCC"/>
    <property type="match status" value="1"/>
</dbReference>
<keyword evidence="2" id="KW-1185">Reference proteome</keyword>
<evidence type="ECO:0000313" key="2">
    <source>
        <dbReference type="Proteomes" id="UP000285060"/>
    </source>
</evidence>
<dbReference type="VEuPathDB" id="FungiDB:H310_10084"/>